<name>A0ABP3WUR2_9ALTE</name>
<dbReference type="EC" id="2.4.1.182" evidence="3 11"/>
<dbReference type="NCBIfam" id="TIGR00215">
    <property type="entry name" value="lpxB"/>
    <property type="match status" value="1"/>
</dbReference>
<comment type="function">
    <text evidence="1 11">Condensation of UDP-2,3-diacylglucosamine and 2,3-diacylglucosamine-1-phosphate to form lipid A disaccharide, a precursor of lipid A, a phosphorylated glycolipid that anchors the lipopolysaccharide to the outer membrane of the cell.</text>
</comment>
<dbReference type="Proteomes" id="UP001500359">
    <property type="component" value="Unassembled WGS sequence"/>
</dbReference>
<proteinExistence type="inferred from homology"/>
<keyword evidence="13" id="KW-1185">Reference proteome</keyword>
<keyword evidence="6 11" id="KW-0441">Lipid A biosynthesis</keyword>
<evidence type="ECO:0000256" key="5">
    <source>
        <dbReference type="ARBA" id="ARBA00022516"/>
    </source>
</evidence>
<keyword evidence="5 11" id="KW-0444">Lipid biosynthesis</keyword>
<dbReference type="Pfam" id="PF02684">
    <property type="entry name" value="LpxB"/>
    <property type="match status" value="1"/>
</dbReference>
<evidence type="ECO:0000256" key="11">
    <source>
        <dbReference type="HAMAP-Rule" id="MF_00392"/>
    </source>
</evidence>
<evidence type="ECO:0000256" key="4">
    <source>
        <dbReference type="ARBA" id="ARBA00020902"/>
    </source>
</evidence>
<keyword evidence="7 11" id="KW-0328">Glycosyltransferase</keyword>
<dbReference type="HAMAP" id="MF_00392">
    <property type="entry name" value="LpxB"/>
    <property type="match status" value="1"/>
</dbReference>
<sequence length="392" mass="43446">MSSVPLKIGVVAGEASGDVLAAGMIKQIRLQYPDAIIEGIAGPNMLQQGCRTLFDMEELSVMGLVEVLSRIRRLLHIRKSVFNHFKDNPPDVFIGVDAPDFNLPLEKKLKRLGIKTVHYVSPTVWAWRENRIYGIGEATNLVLSIFPFEKAVYDKHGFPCQFVGHTMADDIPLQPDQAKARQDLSSIEFTEDQKVLALLPGSRAGEVNMLLDIFLHSAAKVCDALGSLNVLIPAVNEVRKQQIEAKIQAFKQNEIPSESLVINVLLGQSRDVMIASDAILLASGTASLEAMLCKRPMLVAYRLKWFTHQMMKRLYKAKYFALPNVLADKLVVPELLQEQVNPDTISEYLVGMLSDPNSTVSDEFVPLHKMLKQDADKQAANAVLTLIGASNE</sequence>
<organism evidence="12 13">
    <name type="scientific">Aliiglaciecola litoralis</name>
    <dbReference type="NCBI Taxonomy" id="582857"/>
    <lineage>
        <taxon>Bacteria</taxon>
        <taxon>Pseudomonadati</taxon>
        <taxon>Pseudomonadota</taxon>
        <taxon>Gammaproteobacteria</taxon>
        <taxon>Alteromonadales</taxon>
        <taxon>Alteromonadaceae</taxon>
        <taxon>Aliiglaciecola</taxon>
    </lineage>
</organism>
<reference evidence="13" key="1">
    <citation type="journal article" date="2019" name="Int. J. Syst. Evol. Microbiol.">
        <title>The Global Catalogue of Microorganisms (GCM) 10K type strain sequencing project: providing services to taxonomists for standard genome sequencing and annotation.</title>
        <authorList>
            <consortium name="The Broad Institute Genomics Platform"/>
            <consortium name="The Broad Institute Genome Sequencing Center for Infectious Disease"/>
            <person name="Wu L."/>
            <person name="Ma J."/>
        </authorList>
    </citation>
    <scope>NUCLEOTIDE SEQUENCE [LARGE SCALE GENOMIC DNA]</scope>
    <source>
        <strain evidence="13">JCM 15896</strain>
    </source>
</reference>
<protein>
    <recommendedName>
        <fullName evidence="4 11">Lipid-A-disaccharide synthase</fullName>
        <ecNumber evidence="3 11">2.4.1.182</ecNumber>
    </recommendedName>
</protein>
<dbReference type="RefSeq" id="WP_343858606.1">
    <property type="nucleotide sequence ID" value="NZ_BAAAFD010000003.1"/>
</dbReference>
<evidence type="ECO:0000256" key="1">
    <source>
        <dbReference type="ARBA" id="ARBA00002056"/>
    </source>
</evidence>
<evidence type="ECO:0000256" key="9">
    <source>
        <dbReference type="ARBA" id="ARBA00023098"/>
    </source>
</evidence>
<comment type="caution">
    <text evidence="12">The sequence shown here is derived from an EMBL/GenBank/DDBJ whole genome shotgun (WGS) entry which is preliminary data.</text>
</comment>
<dbReference type="PANTHER" id="PTHR30372">
    <property type="entry name" value="LIPID-A-DISACCHARIDE SYNTHASE"/>
    <property type="match status" value="1"/>
</dbReference>
<keyword evidence="8 11" id="KW-0808">Transferase</keyword>
<evidence type="ECO:0000313" key="13">
    <source>
        <dbReference type="Proteomes" id="UP001500359"/>
    </source>
</evidence>
<dbReference type="CDD" id="cd01635">
    <property type="entry name" value="Glycosyltransferase_GTB-type"/>
    <property type="match status" value="1"/>
</dbReference>
<dbReference type="InterPro" id="IPR003835">
    <property type="entry name" value="Glyco_trans_19"/>
</dbReference>
<gene>
    <name evidence="11 12" type="primary">lpxB</name>
    <name evidence="12" type="ORF">GCM10009114_16590</name>
</gene>
<comment type="catalytic activity">
    <reaction evidence="10 11">
        <text>a lipid X + a UDP-2-N,3-O-bis[(3R)-3-hydroxyacyl]-alpha-D-glucosamine = a lipid A disaccharide + UDP + H(+)</text>
        <dbReference type="Rhea" id="RHEA:67828"/>
        <dbReference type="ChEBI" id="CHEBI:15378"/>
        <dbReference type="ChEBI" id="CHEBI:58223"/>
        <dbReference type="ChEBI" id="CHEBI:137748"/>
        <dbReference type="ChEBI" id="CHEBI:176338"/>
        <dbReference type="ChEBI" id="CHEBI:176343"/>
        <dbReference type="EC" id="2.4.1.182"/>
    </reaction>
</comment>
<dbReference type="PANTHER" id="PTHR30372:SF4">
    <property type="entry name" value="LIPID-A-DISACCHARIDE SYNTHASE, MITOCHONDRIAL-RELATED"/>
    <property type="match status" value="1"/>
</dbReference>
<dbReference type="EMBL" id="BAAAFD010000003">
    <property type="protein sequence ID" value="GAA0856045.1"/>
    <property type="molecule type" value="Genomic_DNA"/>
</dbReference>
<evidence type="ECO:0000256" key="3">
    <source>
        <dbReference type="ARBA" id="ARBA00012687"/>
    </source>
</evidence>
<comment type="pathway">
    <text evidence="11">Bacterial outer membrane biogenesis; LPS lipid A biosynthesis.</text>
</comment>
<accession>A0ABP3WUR2</accession>
<keyword evidence="9 11" id="KW-0443">Lipid metabolism</keyword>
<evidence type="ECO:0000256" key="2">
    <source>
        <dbReference type="ARBA" id="ARBA00007868"/>
    </source>
</evidence>
<evidence type="ECO:0000256" key="8">
    <source>
        <dbReference type="ARBA" id="ARBA00022679"/>
    </source>
</evidence>
<comment type="similarity">
    <text evidence="2 11">Belongs to the LpxB family.</text>
</comment>
<evidence type="ECO:0000256" key="7">
    <source>
        <dbReference type="ARBA" id="ARBA00022676"/>
    </source>
</evidence>
<evidence type="ECO:0000313" key="12">
    <source>
        <dbReference type="EMBL" id="GAA0856045.1"/>
    </source>
</evidence>
<dbReference type="SUPFAM" id="SSF53756">
    <property type="entry name" value="UDP-Glycosyltransferase/glycogen phosphorylase"/>
    <property type="match status" value="1"/>
</dbReference>
<evidence type="ECO:0000256" key="6">
    <source>
        <dbReference type="ARBA" id="ARBA00022556"/>
    </source>
</evidence>
<evidence type="ECO:0000256" key="10">
    <source>
        <dbReference type="ARBA" id="ARBA00048975"/>
    </source>
</evidence>